<keyword evidence="2" id="KW-1185">Reference proteome</keyword>
<evidence type="ECO:0008006" key="3">
    <source>
        <dbReference type="Google" id="ProtNLM"/>
    </source>
</evidence>
<dbReference type="InterPro" id="IPR027417">
    <property type="entry name" value="P-loop_NTPase"/>
</dbReference>
<proteinExistence type="predicted"/>
<reference evidence="1 2" key="1">
    <citation type="submission" date="2019-12" db="EMBL/GenBank/DDBJ databases">
        <title>Novel species isolated from a subtropical stream in China.</title>
        <authorList>
            <person name="Lu H."/>
        </authorList>
    </citation>
    <scope>NUCLEOTIDE SEQUENCE [LARGE SCALE GENOMIC DNA]</scope>
    <source>
        <strain evidence="1 2">FT135W</strain>
    </source>
</reference>
<evidence type="ECO:0000313" key="1">
    <source>
        <dbReference type="EMBL" id="MYM21478.1"/>
    </source>
</evidence>
<gene>
    <name evidence="1" type="ORF">GTP46_02305</name>
</gene>
<dbReference type="Proteomes" id="UP000479335">
    <property type="component" value="Unassembled WGS sequence"/>
</dbReference>
<name>A0A6L8K5N3_9BURK</name>
<evidence type="ECO:0000313" key="2">
    <source>
        <dbReference type="Proteomes" id="UP000479335"/>
    </source>
</evidence>
<comment type="caution">
    <text evidence="1">The sequence shown here is derived from an EMBL/GenBank/DDBJ whole genome shotgun (WGS) entry which is preliminary data.</text>
</comment>
<dbReference type="SUPFAM" id="SSF52540">
    <property type="entry name" value="P-loop containing nucleoside triphosphate hydrolases"/>
    <property type="match status" value="1"/>
</dbReference>
<dbReference type="EMBL" id="WWCN01000002">
    <property type="protein sequence ID" value="MYM21478.1"/>
    <property type="molecule type" value="Genomic_DNA"/>
</dbReference>
<accession>A0A6L8K5N3</accession>
<protein>
    <recommendedName>
        <fullName evidence="3">NACHT domain-containing protein</fullName>
    </recommendedName>
</protein>
<sequence length="2196" mass="243244">MINDKGQEETRQTIRIDKLRASKAGHAFHEAWAARTALELLPPLTSLTAITLEGLDIEDEKTLGDDAVEIADLVRYYGATDIAHARQVVVVQFKYSIAKADSPVRAVDFEQTLRKFAITDAQLRTQHGDEHVLSVVKYEFATNRPVHENLDRALSMLISGGEMSGDLKSQADRIRLALAAYSFPIAELLRRVDLVGGKGTLKQAEHSVATMLASWSEPSDPDAEKRLLKLRSLVRDKAGPGSETDKRIDRISVLAELGVDHEDRLYPTPDAFPYVDVVVQRAVLDDLVACARTVGAPVVVHAAGGMGKTVLMQGLAERLSNDGPVVLFDGFGAGRWRDPADGRHLPERTLVHLANLLAGDGLCDILLPLSDITGLVRAFRRRIIQAVGTARSVRAGASVSLILDAIDHAAIAAIETATSSFAHLLLRSLTADPIEGVRVIVSCRTERLELAVGGMLYRPFSIPLFTEVEIRTLVAKRIPDASSVEVASLSMRSGRNPRCLDSLITTGRPFDLWASPDALGEPNELLDTLLRKRLADAREAARIRGASDRDIDLLLAGVALLSPPVPIEELAAAHEMIAEQVESFVADLYPLIERTPHGLMFRDEPTETLIRKNYGNDQAARDQIVKILQERQVESTYAARALPGLLTSLRYADQLIELAYDLRVPSGVSLVSIREIRLSRITAAIVLTAEREKFDDLWRLFMEASLVAAGHERSDRLLYEYPDLAAISDDPDALRRLSMTKTGWPGGKHAALAIATSFMGNYEEAHRHARRSIDWFNWSVQKKRNIGERQSNVSNYFDDVGFAYVAMLTGSDFKVAKFFSSRGEGASFLKFRDLFDLLDRHRHSPHPPVMQMEARLSRCRLSVRSLYAAALYFTNQTDPHTKKILKVLAKAPSAMEKSAGLSAACIFAAARAAGLGMDVEARSILSGTVLKLESVYDYSTAYPLDSAIHVSVLAAGISAALSGRQAALIDFLPNELVELVPPSARSRGNSACIAALKEKLTARTYDGKRLRRKRKALNEETRSSYSRAFDSRIFPLLIYAQHVAFIIRPPLGKKRCEMLTEAINQLRRDVDKASNYPYRDGKAYAARTGLRIIFDIADALGALDEIVTKSLVDWIISVPGIYTPELIYLITRLSRDPKCLDAALDLAAHADAQIQHDTDVSSRVNSYGDLARAVWRVGVEEAAAYFKQGLDLAGAIGSDDFHRTNHLLAIAGRYCGPELPAEASHTLARILELNQHEDGKFPWIEYAQAMVPTSGLATLAKLARQDDRGAARFGLSLGPALTVLVRNSKLSAETAAALLGLASPVETWTWSLSDFASEIVGRLNPIRKEWFFKLLLIEIDRQDQLSPSKNTIDGLAKLAVENLAPDSTSLSRIKALQRRLQSDSELSTTALPVDTQQASTLYPVDFSDPDEIDRQILSRGEGDKERPWPAQILSRMANQISTPSDRLRYVRAVVEISAATLADKIRALDDYLPEWERSSRAMRDELPTLGLRLAKKHAAELAGSDYEASIGWTGIEQYFHSSPKSLVQQAVMALRDSAENLSGDSWLLLASKLASEVSPQAFATGLERFLTNTGEKLPNEVGDGPWRVGFQVAADEATFLASLLWARLGHPVASMRWRAAHAVRRLVAIERFDVVDALLTRFKFDSGLPCADAKLPFYAMHAQLWLLISCARIAKDSAQGFVKHRPIFEEIAFSTTFPHVVARAFAMDVLRKLEPLIGDDERVLLRSKLSVANRSPFSPITRTELGELCYRARPDSRPEEDSAFRLEYDFNKYQVARLCRVFSCPGWEVSDRINVWVKRWDNKIGSMYECPRSGNDDYESGSSSSVPARDRYGGYLGWHALMLVAGELLATRAIVDDPWDKEVWAHFLGSYTLSRDDGEWISDLTDLFPIDIADVAELPMPEPGQASTLREDRRLLLPLLGVSDGIAIGENLLVSGRCSPGSGLTLTVQSVIANDHDAKATAMAWLSADQTFRWLPHDKSEIARHFGRQGHTVRPWLEGMENAEYNLDQHDSYGASSALDRPFPARWTQKKLGLIQRDPVVRSWRIEDSPAYFAQAWGAEGGRGEYAWSKTGSRLFVTKDALLTLLQSCRRTLVLSILIRKYYSAKSDGHSGDSGSFSYRSLIIVVKENGEIWVPRGISADAKKAIAVLSTDRQRDFYPRFRAIAGLPDEWELKRSERQFTAVQIQMLNKLYGSGE</sequence>
<organism evidence="1 2">
    <name type="scientific">Duganella flavida</name>
    <dbReference type="NCBI Taxonomy" id="2692175"/>
    <lineage>
        <taxon>Bacteria</taxon>
        <taxon>Pseudomonadati</taxon>
        <taxon>Pseudomonadota</taxon>
        <taxon>Betaproteobacteria</taxon>
        <taxon>Burkholderiales</taxon>
        <taxon>Oxalobacteraceae</taxon>
        <taxon>Telluria group</taxon>
        <taxon>Duganella</taxon>
    </lineage>
</organism>
<dbReference type="CDD" id="cd01120">
    <property type="entry name" value="RecA-like_superfamily"/>
    <property type="match status" value="1"/>
</dbReference>